<dbReference type="Proteomes" id="UP000321621">
    <property type="component" value="Unassembled WGS sequence"/>
</dbReference>
<evidence type="ECO:0000313" key="6">
    <source>
        <dbReference type="Proteomes" id="UP000321621"/>
    </source>
</evidence>
<organism evidence="3 5">
    <name type="scientific">Flagellimonas pelagia</name>
    <dbReference type="NCBI Taxonomy" id="2306998"/>
    <lineage>
        <taxon>Bacteria</taxon>
        <taxon>Pseudomonadati</taxon>
        <taxon>Bacteroidota</taxon>
        <taxon>Flavobacteriia</taxon>
        <taxon>Flavobacteriales</taxon>
        <taxon>Flavobacteriaceae</taxon>
        <taxon>Flagellimonas</taxon>
    </lineage>
</organism>
<dbReference type="InterPro" id="IPR053147">
    <property type="entry name" value="Hsp_HslJ-like"/>
</dbReference>
<dbReference type="EMBL" id="QXFI01000026">
    <property type="protein sequence ID" value="RIV43970.1"/>
    <property type="molecule type" value="Genomic_DNA"/>
</dbReference>
<reference evidence="3 5" key="1">
    <citation type="submission" date="2018-08" db="EMBL/GenBank/DDBJ databases">
        <title>Proposal of Muricauda 72 sp.nov. and Muricauda NH166 sp.nov., isolated from seawater.</title>
        <authorList>
            <person name="Cheng H."/>
            <person name="Wu Y.-H."/>
            <person name="Guo L.-L."/>
            <person name="Xu X.-W."/>
        </authorList>
    </citation>
    <scope>NUCLEOTIDE SEQUENCE [LARGE SCALE GENOMIC DNA]</scope>
    <source>
        <strain evidence="3 5">72</strain>
    </source>
</reference>
<proteinExistence type="predicted"/>
<dbReference type="Pfam" id="PF03724">
    <property type="entry name" value="META"/>
    <property type="match status" value="1"/>
</dbReference>
<evidence type="ECO:0000259" key="2">
    <source>
        <dbReference type="Pfam" id="PF03724"/>
    </source>
</evidence>
<dbReference type="Gene3D" id="2.40.128.270">
    <property type="match status" value="1"/>
</dbReference>
<dbReference type="RefSeq" id="WP_119647588.1">
    <property type="nucleotide sequence ID" value="NZ_QXFI01000026.1"/>
</dbReference>
<feature type="chain" id="PRO_5017205472" evidence="1">
    <location>
        <begin position="23"/>
        <end position="139"/>
    </location>
</feature>
<evidence type="ECO:0000313" key="4">
    <source>
        <dbReference type="EMBL" id="TXJ93875.1"/>
    </source>
</evidence>
<dbReference type="InterPro" id="IPR005184">
    <property type="entry name" value="DUF306_Meta_HslJ"/>
</dbReference>
<name>A0A3A1NIU6_9FLAO</name>
<protein>
    <submittedName>
        <fullName evidence="3">META domain-containing protein</fullName>
    </submittedName>
</protein>
<dbReference type="OrthoDB" id="880459at2"/>
<dbReference type="PANTHER" id="PTHR35535">
    <property type="entry name" value="HEAT SHOCK PROTEIN HSLJ"/>
    <property type="match status" value="1"/>
</dbReference>
<dbReference type="Proteomes" id="UP000266691">
    <property type="component" value="Unassembled WGS sequence"/>
</dbReference>
<gene>
    <name evidence="3" type="ORF">D2V05_10760</name>
    <name evidence="4" type="ORF">FQ017_10650</name>
</gene>
<dbReference type="PANTHER" id="PTHR35535:SF2">
    <property type="entry name" value="DUF306 DOMAIN-CONTAINING PROTEIN"/>
    <property type="match status" value="1"/>
</dbReference>
<feature type="signal peptide" evidence="1">
    <location>
        <begin position="1"/>
        <end position="22"/>
    </location>
</feature>
<dbReference type="EMBL" id="VNWK01000026">
    <property type="protein sequence ID" value="TXJ93875.1"/>
    <property type="molecule type" value="Genomic_DNA"/>
</dbReference>
<dbReference type="AlphaFoldDB" id="A0A3A1NIU6"/>
<keyword evidence="6" id="KW-1185">Reference proteome</keyword>
<reference evidence="4 6" key="2">
    <citation type="submission" date="2019-07" db="EMBL/GenBank/DDBJ databases">
        <title>Draft genome of two Muricauda strains isolated from deep sea.</title>
        <authorList>
            <person name="Sun C."/>
        </authorList>
    </citation>
    <scope>NUCLEOTIDE SEQUENCE [LARGE SCALE GENOMIC DNA]</scope>
    <source>
        <strain evidence="4 6">72</strain>
    </source>
</reference>
<evidence type="ECO:0000256" key="1">
    <source>
        <dbReference type="SAM" id="SignalP"/>
    </source>
</evidence>
<evidence type="ECO:0000313" key="3">
    <source>
        <dbReference type="EMBL" id="RIV43970.1"/>
    </source>
</evidence>
<dbReference type="InterPro" id="IPR038670">
    <property type="entry name" value="HslJ-like_sf"/>
</dbReference>
<feature type="domain" description="DUF306" evidence="2">
    <location>
        <begin position="27"/>
        <end position="128"/>
    </location>
</feature>
<accession>A0A3A1NIU6</accession>
<keyword evidence="1" id="KW-0732">Signal</keyword>
<evidence type="ECO:0000313" key="5">
    <source>
        <dbReference type="Proteomes" id="UP000266691"/>
    </source>
</evidence>
<comment type="caution">
    <text evidence="3">The sequence shown here is derived from an EMBL/GenBank/DDBJ whole genome shotgun (WGS) entry which is preliminary data.</text>
</comment>
<sequence length="139" mass="15458">MKTSIIIAILAMVLADSCNRSASSADELYGTTWELEYISGPRIAFEGLFPEKKPQITFDQETQKVSGTDSCNGYSADYVIEENAISFGEPGPTTMMFCGGSERQFLQMMQKIDGFSFEDGKLNLLLGKIPMMRFKKVQP</sequence>